<dbReference type="HOGENOM" id="CLU_036321_3_0_1"/>
<name>A0A0C9W3Z8_9AGAM</name>
<keyword evidence="2" id="KW-1185">Reference proteome</keyword>
<dbReference type="Pfam" id="PF14223">
    <property type="entry name" value="Retrotran_gag_2"/>
    <property type="match status" value="1"/>
</dbReference>
<dbReference type="Proteomes" id="UP000053820">
    <property type="component" value="Unassembled WGS sequence"/>
</dbReference>
<evidence type="ECO:0008006" key="3">
    <source>
        <dbReference type="Google" id="ProtNLM"/>
    </source>
</evidence>
<dbReference type="AlphaFoldDB" id="A0A0C9W3Z8"/>
<evidence type="ECO:0000313" key="1">
    <source>
        <dbReference type="EMBL" id="KIJ61058.1"/>
    </source>
</evidence>
<organism evidence="1 2">
    <name type="scientific">Hydnomerulius pinastri MD-312</name>
    <dbReference type="NCBI Taxonomy" id="994086"/>
    <lineage>
        <taxon>Eukaryota</taxon>
        <taxon>Fungi</taxon>
        <taxon>Dikarya</taxon>
        <taxon>Basidiomycota</taxon>
        <taxon>Agaricomycotina</taxon>
        <taxon>Agaricomycetes</taxon>
        <taxon>Agaricomycetidae</taxon>
        <taxon>Boletales</taxon>
        <taxon>Boletales incertae sedis</taxon>
        <taxon>Leucogyrophana</taxon>
    </lineage>
</organism>
<reference evidence="1 2" key="1">
    <citation type="submission" date="2014-04" db="EMBL/GenBank/DDBJ databases">
        <title>Evolutionary Origins and Diversification of the Mycorrhizal Mutualists.</title>
        <authorList>
            <consortium name="DOE Joint Genome Institute"/>
            <consortium name="Mycorrhizal Genomics Consortium"/>
            <person name="Kohler A."/>
            <person name="Kuo A."/>
            <person name="Nagy L.G."/>
            <person name="Floudas D."/>
            <person name="Copeland A."/>
            <person name="Barry K.W."/>
            <person name="Cichocki N."/>
            <person name="Veneault-Fourrey C."/>
            <person name="LaButti K."/>
            <person name="Lindquist E.A."/>
            <person name="Lipzen A."/>
            <person name="Lundell T."/>
            <person name="Morin E."/>
            <person name="Murat C."/>
            <person name="Riley R."/>
            <person name="Ohm R."/>
            <person name="Sun H."/>
            <person name="Tunlid A."/>
            <person name="Henrissat B."/>
            <person name="Grigoriev I.V."/>
            <person name="Hibbett D.S."/>
            <person name="Martin F."/>
        </authorList>
    </citation>
    <scope>NUCLEOTIDE SEQUENCE [LARGE SCALE GENOMIC DNA]</scope>
    <source>
        <strain evidence="1 2">MD-312</strain>
    </source>
</reference>
<sequence>MSNALTSLVPILTGVNWQDWSPLMEAYLMSQGQWYMLMETRPELTTSLDNHSQVNDWDQDNAQAIGNMCLRLAPAIHVKVSGSTTANNLWGTLKAEYGKPGIAATYSEFKALLEVTIPSNAHPGPTMDKIQAHFTHLKDTTFVTNSRTHDFAL</sequence>
<dbReference type="EMBL" id="KN839866">
    <property type="protein sequence ID" value="KIJ61058.1"/>
    <property type="molecule type" value="Genomic_DNA"/>
</dbReference>
<proteinExistence type="predicted"/>
<gene>
    <name evidence="1" type="ORF">HYDPIDRAFT_31765</name>
</gene>
<protein>
    <recommendedName>
        <fullName evidence="3">Retrotransposon Copia-like N-terminal domain-containing protein</fullName>
    </recommendedName>
</protein>
<accession>A0A0C9W3Z8</accession>
<dbReference type="OrthoDB" id="3032860at2759"/>
<evidence type="ECO:0000313" key="2">
    <source>
        <dbReference type="Proteomes" id="UP000053820"/>
    </source>
</evidence>